<evidence type="ECO:0000313" key="2">
    <source>
        <dbReference type="EMBL" id="KAK7689986.1"/>
    </source>
</evidence>
<reference evidence="2 3" key="1">
    <citation type="submission" date="2022-09" db="EMBL/GenBank/DDBJ databases">
        <authorList>
            <person name="Palmer J.M."/>
        </authorList>
    </citation>
    <scope>NUCLEOTIDE SEQUENCE [LARGE SCALE GENOMIC DNA]</scope>
    <source>
        <strain evidence="2 3">DSM 7382</strain>
    </source>
</reference>
<comment type="caution">
    <text evidence="2">The sequence shown here is derived from an EMBL/GenBank/DDBJ whole genome shotgun (WGS) entry which is preliminary data.</text>
</comment>
<evidence type="ECO:0000313" key="3">
    <source>
        <dbReference type="Proteomes" id="UP001385951"/>
    </source>
</evidence>
<feature type="domain" description="Ketopantoate reductase N-terminal" evidence="1">
    <location>
        <begin position="8"/>
        <end position="173"/>
    </location>
</feature>
<accession>A0AAW0GKC2</accession>
<dbReference type="PANTHER" id="PTHR21708">
    <property type="entry name" value="PROBABLE 2-DEHYDROPANTOATE 2-REDUCTASE"/>
    <property type="match status" value="1"/>
</dbReference>
<dbReference type="GO" id="GO:0005737">
    <property type="term" value="C:cytoplasm"/>
    <property type="evidence" value="ECO:0007669"/>
    <property type="project" value="TreeGrafter"/>
</dbReference>
<dbReference type="Proteomes" id="UP001385951">
    <property type="component" value="Unassembled WGS sequence"/>
</dbReference>
<keyword evidence="3" id="KW-1185">Reference proteome</keyword>
<sequence>MTATPKEILVIGYGAVGSIYSLVLKRSGMSRVTVVARGNYQITKDEGMTFKSQKYGDITGWRPDRLCASLAEAVDQAYSHVLVTTKVIVEAETTAEILSPLLKPPYSKKYPQPTYILLQNGINIELDLYRALKQLDPLVEPRIINSSVYVGSRLTAKNVVEHSYFDRLDIGIYRPTPNILTNTPEETTILTSIGDILKAGGTTVNIVPEIQRVKFEKNIWNAGPRSRHSNLGTLIPIDIPASRNHAREP</sequence>
<dbReference type="InterPro" id="IPR036291">
    <property type="entry name" value="NAD(P)-bd_dom_sf"/>
</dbReference>
<dbReference type="PANTHER" id="PTHR21708:SF43">
    <property type="entry name" value="KETOPANTOATE REDUCTASE C-TERMINAL DOMAIN-CONTAINING PROTEIN"/>
    <property type="match status" value="1"/>
</dbReference>
<proteinExistence type="predicted"/>
<dbReference type="InterPro" id="IPR051402">
    <property type="entry name" value="KPR-Related"/>
</dbReference>
<dbReference type="EMBL" id="JASBNA010000007">
    <property type="protein sequence ID" value="KAK7689986.1"/>
    <property type="molecule type" value="Genomic_DNA"/>
</dbReference>
<name>A0AAW0GKC2_9APHY</name>
<dbReference type="Pfam" id="PF02558">
    <property type="entry name" value="ApbA"/>
    <property type="match status" value="1"/>
</dbReference>
<organism evidence="2 3">
    <name type="scientific">Cerrena zonata</name>
    <dbReference type="NCBI Taxonomy" id="2478898"/>
    <lineage>
        <taxon>Eukaryota</taxon>
        <taxon>Fungi</taxon>
        <taxon>Dikarya</taxon>
        <taxon>Basidiomycota</taxon>
        <taxon>Agaricomycotina</taxon>
        <taxon>Agaricomycetes</taxon>
        <taxon>Polyporales</taxon>
        <taxon>Cerrenaceae</taxon>
        <taxon>Cerrena</taxon>
    </lineage>
</organism>
<dbReference type="Gene3D" id="3.40.50.720">
    <property type="entry name" value="NAD(P)-binding Rossmann-like Domain"/>
    <property type="match status" value="1"/>
</dbReference>
<dbReference type="AlphaFoldDB" id="A0AAW0GKC2"/>
<evidence type="ECO:0000259" key="1">
    <source>
        <dbReference type="Pfam" id="PF02558"/>
    </source>
</evidence>
<gene>
    <name evidence="2" type="ORF">QCA50_006628</name>
</gene>
<protein>
    <recommendedName>
        <fullName evidence="1">Ketopantoate reductase N-terminal domain-containing protein</fullName>
    </recommendedName>
</protein>
<dbReference type="SUPFAM" id="SSF51735">
    <property type="entry name" value="NAD(P)-binding Rossmann-fold domains"/>
    <property type="match status" value="1"/>
</dbReference>
<dbReference type="InterPro" id="IPR013332">
    <property type="entry name" value="KPR_N"/>
</dbReference>